<dbReference type="InterPro" id="IPR043472">
    <property type="entry name" value="Macro_dom-like"/>
</dbReference>
<comment type="caution">
    <text evidence="2">The sequence shown here is derived from an EMBL/GenBank/DDBJ whole genome shotgun (WGS) entry which is preliminary data.</text>
</comment>
<accession>A0ABP6QBE4</accession>
<dbReference type="SUPFAM" id="SSF52949">
    <property type="entry name" value="Macro domain-like"/>
    <property type="match status" value="1"/>
</dbReference>
<dbReference type="Proteomes" id="UP001501237">
    <property type="component" value="Unassembled WGS sequence"/>
</dbReference>
<evidence type="ECO:0000313" key="3">
    <source>
        <dbReference type="Proteomes" id="UP001501237"/>
    </source>
</evidence>
<keyword evidence="3" id="KW-1185">Reference proteome</keyword>
<dbReference type="InterPro" id="IPR012664">
    <property type="entry name" value="CHP02452"/>
</dbReference>
<dbReference type="Gene3D" id="3.40.220.10">
    <property type="entry name" value="Leucine Aminopeptidase, subunit E, domain 1"/>
    <property type="match status" value="1"/>
</dbReference>
<dbReference type="NCBIfam" id="TIGR02452">
    <property type="entry name" value="TIGR02452 family protein"/>
    <property type="match status" value="1"/>
</dbReference>
<organism evidence="2 3">
    <name type="scientific">Actinocorallia longicatena</name>
    <dbReference type="NCBI Taxonomy" id="111803"/>
    <lineage>
        <taxon>Bacteria</taxon>
        <taxon>Bacillati</taxon>
        <taxon>Actinomycetota</taxon>
        <taxon>Actinomycetes</taxon>
        <taxon>Streptosporangiales</taxon>
        <taxon>Thermomonosporaceae</taxon>
        <taxon>Actinocorallia</taxon>
    </lineage>
</organism>
<dbReference type="PANTHER" id="PTHR35596">
    <property type="entry name" value="DUF2263 DOMAIN-CONTAINING PROTEIN"/>
    <property type="match status" value="1"/>
</dbReference>
<gene>
    <name evidence="2" type="ORF">GCM10010468_40520</name>
</gene>
<proteinExistence type="predicted"/>
<dbReference type="InterPro" id="IPR019261">
    <property type="entry name" value="PARG_cat_microbial"/>
</dbReference>
<evidence type="ECO:0000313" key="2">
    <source>
        <dbReference type="EMBL" id="GAA3217620.1"/>
    </source>
</evidence>
<feature type="domain" description="Microbial-type PARG catalytic" evidence="1">
    <location>
        <begin position="10"/>
        <end position="150"/>
    </location>
</feature>
<dbReference type="Pfam" id="PF10021">
    <property type="entry name" value="PARG_cat_microb"/>
    <property type="match status" value="1"/>
</dbReference>
<name>A0ABP6QBE4_9ACTN</name>
<dbReference type="RefSeq" id="WP_344830483.1">
    <property type="nucleotide sequence ID" value="NZ_BAAAUV010000009.1"/>
</dbReference>
<dbReference type="EMBL" id="BAAAUV010000009">
    <property type="protein sequence ID" value="GAA3217620.1"/>
    <property type="molecule type" value="Genomic_DNA"/>
</dbReference>
<evidence type="ECO:0000259" key="1">
    <source>
        <dbReference type="Pfam" id="PF10021"/>
    </source>
</evidence>
<dbReference type="PANTHER" id="PTHR35596:SF1">
    <property type="entry name" value="MICROBIAL-TYPE PARG CATALYTIC DOMAIN-CONTAINING PROTEIN"/>
    <property type="match status" value="1"/>
</dbReference>
<dbReference type="PIRSF" id="PIRSF014899">
    <property type="entry name" value="UCP014899"/>
    <property type="match status" value="1"/>
</dbReference>
<protein>
    <submittedName>
        <fullName evidence="2">TIGR02452 family protein</fullName>
    </submittedName>
</protein>
<sequence>MSRNPRKSIAKETVAIMEAGHYTAGGRTVEIAAALAECVKGTRLYRPGDFPEPSSADRHATVITVTDETTTQATERLRGDVLALNFASAKNPGGGFLRGAHAQEESLARSSGLYASLRSVPEFYAFHREQGDLLYSDHMIYSPGVPVFRDDSGALLPEAYPVSFVTSAAPNRGALRDTRTTIRDGSPVAAALEQRAEKVLALALAEGHRRLVLGAWGCGVFMNDPREVALIFADLLGGAYRGRFADVVFAVPDSPGRFDWHAAFRDVLAGR</sequence>
<reference evidence="3" key="1">
    <citation type="journal article" date="2019" name="Int. J. Syst. Evol. Microbiol.">
        <title>The Global Catalogue of Microorganisms (GCM) 10K type strain sequencing project: providing services to taxonomists for standard genome sequencing and annotation.</title>
        <authorList>
            <consortium name="The Broad Institute Genomics Platform"/>
            <consortium name="The Broad Institute Genome Sequencing Center for Infectious Disease"/>
            <person name="Wu L."/>
            <person name="Ma J."/>
        </authorList>
    </citation>
    <scope>NUCLEOTIDE SEQUENCE [LARGE SCALE GENOMIC DNA]</scope>
    <source>
        <strain evidence="3">JCM 9377</strain>
    </source>
</reference>